<dbReference type="AlphaFoldDB" id="A0A6G7GQ72"/>
<evidence type="ECO:0000313" key="1">
    <source>
        <dbReference type="EMBL" id="QII11696.1"/>
    </source>
</evidence>
<name>A0A6G7GQ72_KUEST</name>
<proteinExistence type="predicted"/>
<organism evidence="1 2">
    <name type="scientific">Kuenenia stuttgartiensis</name>
    <dbReference type="NCBI Taxonomy" id="174633"/>
    <lineage>
        <taxon>Bacteria</taxon>
        <taxon>Pseudomonadati</taxon>
        <taxon>Planctomycetota</taxon>
        <taxon>Candidatus Brocadiia</taxon>
        <taxon>Candidatus Brocadiales</taxon>
        <taxon>Candidatus Brocadiaceae</taxon>
        <taxon>Candidatus Kuenenia</taxon>
    </lineage>
</organism>
<evidence type="ECO:0000313" key="2">
    <source>
        <dbReference type="Proteomes" id="UP000501926"/>
    </source>
</evidence>
<dbReference type="Proteomes" id="UP000501926">
    <property type="component" value="Chromosome"/>
</dbReference>
<sequence>MTLVCKPEPAGNRVMFMLNSYSKWERTDVVRNHFGDFLL</sequence>
<protein>
    <submittedName>
        <fullName evidence="1">Uncharacterized protein</fullName>
    </submittedName>
</protein>
<dbReference type="EMBL" id="CP049055">
    <property type="protein sequence ID" value="QII11696.1"/>
    <property type="molecule type" value="Genomic_DNA"/>
</dbReference>
<accession>A0A6G7GQ72</accession>
<gene>
    <name evidence="1" type="ORF">KsCSTR_23170</name>
</gene>
<reference evidence="1 2" key="1">
    <citation type="submission" date="2020-02" db="EMBL/GenBank/DDBJ databases">
        <title>Newly sequenced genome of strain CSTR1 showed variability in Candidatus Kuenenia stuttgartiensis genomes.</title>
        <authorList>
            <person name="Ding C."/>
            <person name="Adrian L."/>
        </authorList>
    </citation>
    <scope>NUCLEOTIDE SEQUENCE [LARGE SCALE GENOMIC DNA]</scope>
    <source>
        <strain evidence="1 2">CSTR1</strain>
    </source>
</reference>